<sequence length="81" mass="9070">MTEPNDFMFMSTDNIDTDPFSNFLQDDLSFSPTNQTHFPLETSLDNSGTDSMMPIDLSLLQNLPLPDLQSVASLYQPTPEP</sequence>
<evidence type="ECO:0000313" key="1">
    <source>
        <dbReference type="EMBL" id="RCH79838.1"/>
    </source>
</evidence>
<proteinExistence type="predicted"/>
<protein>
    <submittedName>
        <fullName evidence="1">Uncharacterized protein</fullName>
    </submittedName>
</protein>
<organism evidence="1 2">
    <name type="scientific">Rhizopus stolonifer</name>
    <name type="common">Rhizopus nigricans</name>
    <dbReference type="NCBI Taxonomy" id="4846"/>
    <lineage>
        <taxon>Eukaryota</taxon>
        <taxon>Fungi</taxon>
        <taxon>Fungi incertae sedis</taxon>
        <taxon>Mucoromycota</taxon>
        <taxon>Mucoromycotina</taxon>
        <taxon>Mucoromycetes</taxon>
        <taxon>Mucorales</taxon>
        <taxon>Mucorineae</taxon>
        <taxon>Rhizopodaceae</taxon>
        <taxon>Rhizopus</taxon>
    </lineage>
</organism>
<feature type="non-terminal residue" evidence="1">
    <location>
        <position position="81"/>
    </location>
</feature>
<dbReference type="EMBL" id="PJQM01006339">
    <property type="protein sequence ID" value="RCH79838.1"/>
    <property type="molecule type" value="Genomic_DNA"/>
</dbReference>
<name>A0A367IQ74_RHIST</name>
<reference evidence="1 2" key="1">
    <citation type="journal article" date="2018" name="G3 (Bethesda)">
        <title>Phylogenetic and Phylogenomic Definition of Rhizopus Species.</title>
        <authorList>
            <person name="Gryganskyi A.P."/>
            <person name="Golan J."/>
            <person name="Dolatabadi S."/>
            <person name="Mondo S."/>
            <person name="Robb S."/>
            <person name="Idnurm A."/>
            <person name="Muszewska A."/>
            <person name="Steczkiewicz K."/>
            <person name="Masonjones S."/>
            <person name="Liao H.L."/>
            <person name="Gajdeczka M.T."/>
            <person name="Anike F."/>
            <person name="Vuek A."/>
            <person name="Anishchenko I.M."/>
            <person name="Voigt K."/>
            <person name="de Hoog G.S."/>
            <person name="Smith M.E."/>
            <person name="Heitman J."/>
            <person name="Vilgalys R."/>
            <person name="Stajich J.E."/>
        </authorList>
    </citation>
    <scope>NUCLEOTIDE SEQUENCE [LARGE SCALE GENOMIC DNA]</scope>
    <source>
        <strain evidence="1 2">LSU 92-RS-03</strain>
    </source>
</reference>
<comment type="caution">
    <text evidence="1">The sequence shown here is derived from an EMBL/GenBank/DDBJ whole genome shotgun (WGS) entry which is preliminary data.</text>
</comment>
<accession>A0A367IQ74</accession>
<dbReference type="AlphaFoldDB" id="A0A367IQ74"/>
<gene>
    <name evidence="1" type="ORF">CU098_008407</name>
</gene>
<keyword evidence="2" id="KW-1185">Reference proteome</keyword>
<evidence type="ECO:0000313" key="2">
    <source>
        <dbReference type="Proteomes" id="UP000253551"/>
    </source>
</evidence>
<dbReference type="Proteomes" id="UP000253551">
    <property type="component" value="Unassembled WGS sequence"/>
</dbReference>